<feature type="region of interest" description="Disordered" evidence="1">
    <location>
        <begin position="249"/>
        <end position="268"/>
    </location>
</feature>
<dbReference type="Proteomes" id="UP001140206">
    <property type="component" value="Unassembled WGS sequence"/>
</dbReference>
<comment type="caution">
    <text evidence="3">The sequence shown here is derived from an EMBL/GenBank/DDBJ whole genome shotgun (WGS) entry which is preliminary data.</text>
</comment>
<dbReference type="InterPro" id="IPR005062">
    <property type="entry name" value="SAC3/GANP/THP3_conserved"/>
</dbReference>
<dbReference type="InterPro" id="IPR045107">
    <property type="entry name" value="SAC3/GANP/THP3"/>
</dbReference>
<keyword evidence="4" id="KW-1185">Reference proteome</keyword>
<feature type="region of interest" description="Disordered" evidence="1">
    <location>
        <begin position="497"/>
        <end position="519"/>
    </location>
</feature>
<feature type="domain" description="PCI" evidence="2">
    <location>
        <begin position="634"/>
        <end position="816"/>
    </location>
</feature>
<dbReference type="PROSITE" id="PS50250">
    <property type="entry name" value="PCI"/>
    <property type="match status" value="1"/>
</dbReference>
<evidence type="ECO:0000313" key="3">
    <source>
        <dbReference type="EMBL" id="KAJ4732126.1"/>
    </source>
</evidence>
<name>A0AAV8AN89_9POAL</name>
<proteinExistence type="predicted"/>
<accession>A0AAV8AN89</accession>
<evidence type="ECO:0000259" key="2">
    <source>
        <dbReference type="PROSITE" id="PS50250"/>
    </source>
</evidence>
<dbReference type="PANTHER" id="PTHR12436:SF17">
    <property type="entry name" value="SAC3 FAMILY PROTEIN B"/>
    <property type="match status" value="1"/>
</dbReference>
<sequence length="1575" mass="177963">MKPESLDENQTVWNRKQLTPTRPILFDSDAISLSLSVSFKHRVPSFSNTNGRRLRQECRSTRTPPCTRSIFRASSRSQLQTGANQFPARNFGQSAPRQSLSPPTQRGIHSRLTYVRPNSTQVPTDAAHGFGDVARPEPSKQARSPTTQIVPRPVSPSTTQTPYSNFPPRRNRSPVSQHASGSQPAFQTPSGEFSKRTRSPISENLRSEKPPNEMYYQTGLRKSRSPALEPGFVPRSEFQINSGRRPVAYTDSIFDGNNDEPPKRSQNLPVENLRNRLSGPNQNLGSQSAFLAPKRSVFNSNFLPDGPGESLKQVRSPVPEIARFGKPSDTEMHYQDGFKESVSHSPNPDFIPRTSFQINTGRKPVAYTDSIFDHSGVEPSRGNQSSKGNQFPPAVQSFRRNVAPQKSHKNYLGPQDSGNLRALPSAIHDVVDSAPPESFAQREEEAKARRLARFGVELSQPVVEAVEPVVIHTEPSKQQADIEFSEATAIVGLCPDMCPEPERSERERKGDLDKHERLDGDRNQTTKFLAVKKYNRTAERDPDLIRPLPILMKTMDYLLELLDRPYGDDFLGLYNFLWDRMRAVRMDLRMQHIFNLEAISMLEQMIRLHIVAMHEFCEYNKGEGFSEGFDAHLNIEQMNKASVELFQMYEDHRRKGISIPTEKEFRGYYALLKLDKHPGYKVEPAELSLDLAKMSSEVRHSPEIAFAREVAKSCRVGNYISFFRLAKKATFLQACLMHAHFSKLRIEALASLHSSFPINQGMPLSQLENMLAMEGEDIENFVEHHGLVLKSFEEMYIVKDGPFLREEGDPPSKRSPLVDTKKSDKIKLDVCFKPVSKAASKEEISYSPRVAGIKRVSPGRSETDLSDSPRPLKVSNRTQLELQPVREYQEMEHLPATIPERPIDAIPLPLTSPPVSASPVHVVEAFNAHRAEPSTLSSPVSLASSSTNVVHVTSGFIASSDNQMDASIKEGEAEIVEVEKCEKELFKETLKPIFRKWRQRTMELRLHREKKEKKEALVREALGSISLGPLMRTSVDKAPRKDIEFLNIDRAIQARLRKQEKSWSVMNISELVTPILAEQNPDARCLCWKLLLSLPAGPADTLPTKWLLNKFNLKEAGKEDSIFKMWSGAQLSLSFVRADKTDAFEKDSVSGASCILFLVSGDTPLEVQKVRLHNLFQHIPVRSKLPLLIAISDCLHEEEESAITAKLGLPDIEQTKLSGISVIYLNQDLQNGLPSNGLFDDGRLREGVRWLSEHSPLQSEVSLVDARTILLSYLKAKLGVVNDTYDERGPDHCISAINGSIDWLIDAVLDSASANPNFWPCPEINLLDKSSSERNYAEMTLPKASWSEPQKIQAQIDAYDGIKFPGFGFDLSWLNQGSNCTDKKQVQDQKRALEECLFSYLNMLAGFHEAWDEARDLVQRCTNLVLRDLCYYLVPRWTAIFRRIFNLRLMTIVKKASDVYISEDIANMHYFNVQWTDLLVSNELPHLSLDERIESCFLITAATVMPTIPTMPDVYAEVLEETRADEEYGVVQKVYEVPDNVGPPVKEKKQSKFALLLDQCTKIQDEIDEKLYFYF</sequence>
<feature type="region of interest" description="Disordered" evidence="1">
    <location>
        <begin position="372"/>
        <end position="393"/>
    </location>
</feature>
<dbReference type="EMBL" id="JAMFTS010006547">
    <property type="protein sequence ID" value="KAJ4732126.1"/>
    <property type="molecule type" value="Genomic_DNA"/>
</dbReference>
<dbReference type="GO" id="GO:0006406">
    <property type="term" value="P:mRNA export from nucleus"/>
    <property type="evidence" value="ECO:0007669"/>
    <property type="project" value="TreeGrafter"/>
</dbReference>
<dbReference type="Gene3D" id="1.25.40.990">
    <property type="match status" value="1"/>
</dbReference>
<feature type="compositionally biased region" description="Polar residues" evidence="1">
    <location>
        <begin position="141"/>
        <end position="164"/>
    </location>
</feature>
<feature type="region of interest" description="Disordered" evidence="1">
    <location>
        <begin position="86"/>
        <end position="214"/>
    </location>
</feature>
<feature type="compositionally biased region" description="Basic and acidic residues" evidence="1">
    <location>
        <begin position="500"/>
        <end position="519"/>
    </location>
</feature>
<protein>
    <submittedName>
        <fullName evidence="3">SAC3/GANP/Nin1/mts3/eIF-3 p25 family</fullName>
    </submittedName>
</protein>
<feature type="compositionally biased region" description="Polar residues" evidence="1">
    <location>
        <begin position="91"/>
        <end position="104"/>
    </location>
</feature>
<gene>
    <name evidence="3" type="ORF">LUZ62_008118</name>
</gene>
<dbReference type="InterPro" id="IPR000717">
    <property type="entry name" value="PCI_dom"/>
</dbReference>
<dbReference type="GO" id="GO:0005737">
    <property type="term" value="C:cytoplasm"/>
    <property type="evidence" value="ECO:0007669"/>
    <property type="project" value="TreeGrafter"/>
</dbReference>
<dbReference type="FunFam" id="1.25.40.990:FF:000004">
    <property type="entry name" value="Putative peptidase C48 domain family protein"/>
    <property type="match status" value="1"/>
</dbReference>
<organism evidence="3 4">
    <name type="scientific">Rhynchospora pubera</name>
    <dbReference type="NCBI Taxonomy" id="906938"/>
    <lineage>
        <taxon>Eukaryota</taxon>
        <taxon>Viridiplantae</taxon>
        <taxon>Streptophyta</taxon>
        <taxon>Embryophyta</taxon>
        <taxon>Tracheophyta</taxon>
        <taxon>Spermatophyta</taxon>
        <taxon>Magnoliopsida</taxon>
        <taxon>Liliopsida</taxon>
        <taxon>Poales</taxon>
        <taxon>Cyperaceae</taxon>
        <taxon>Cyperoideae</taxon>
        <taxon>Rhynchosporeae</taxon>
        <taxon>Rhynchospora</taxon>
    </lineage>
</organism>
<dbReference type="PANTHER" id="PTHR12436">
    <property type="entry name" value="80 KDA MCM3-ASSOCIATED PROTEIN"/>
    <property type="match status" value="1"/>
</dbReference>
<feature type="compositionally biased region" description="Polar residues" evidence="1">
    <location>
        <begin position="173"/>
        <end position="191"/>
    </location>
</feature>
<feature type="region of interest" description="Disordered" evidence="1">
    <location>
        <begin position="402"/>
        <end position="421"/>
    </location>
</feature>
<reference evidence="3" key="1">
    <citation type="submission" date="2022-08" db="EMBL/GenBank/DDBJ databases">
        <authorList>
            <person name="Marques A."/>
        </authorList>
    </citation>
    <scope>NUCLEOTIDE SEQUENCE</scope>
    <source>
        <strain evidence="3">RhyPub2mFocal</strain>
        <tissue evidence="3">Leaves</tissue>
    </source>
</reference>
<evidence type="ECO:0000256" key="1">
    <source>
        <dbReference type="SAM" id="MobiDB-lite"/>
    </source>
</evidence>
<dbReference type="GO" id="GO:0070390">
    <property type="term" value="C:transcription export complex 2"/>
    <property type="evidence" value="ECO:0007669"/>
    <property type="project" value="TreeGrafter"/>
</dbReference>
<evidence type="ECO:0000313" key="4">
    <source>
        <dbReference type="Proteomes" id="UP001140206"/>
    </source>
</evidence>
<dbReference type="Pfam" id="PF03399">
    <property type="entry name" value="SAC3_GANP"/>
    <property type="match status" value="1"/>
</dbReference>